<dbReference type="Proteomes" id="UP000814243">
    <property type="component" value="Unassembled WGS sequence"/>
</dbReference>
<evidence type="ECO:0000313" key="3">
    <source>
        <dbReference type="Proteomes" id="UP000814243"/>
    </source>
</evidence>
<feature type="region of interest" description="Disordered" evidence="1">
    <location>
        <begin position="1"/>
        <end position="74"/>
    </location>
</feature>
<proteinExistence type="predicted"/>
<name>A0A922MHI4_SPOEX</name>
<evidence type="ECO:0000256" key="1">
    <source>
        <dbReference type="SAM" id="MobiDB-lite"/>
    </source>
</evidence>
<accession>A0A922MHI4</accession>
<evidence type="ECO:0000313" key="2">
    <source>
        <dbReference type="EMBL" id="KAH9636926.1"/>
    </source>
</evidence>
<feature type="region of interest" description="Disordered" evidence="1">
    <location>
        <begin position="86"/>
        <end position="129"/>
    </location>
</feature>
<sequence length="140" mass="15049">MVVSEEQPPAVEGDAAASKKAAKKAAKAAEKQQKKAEHKAASGQAQPEASEPDVSEGRYGQLKMIQSSGENRDRVYTDVKDLSVKLNGQNVWVRGPRSSEDPREPGHEVRQQSPGPPHSCQPGYIPAGGWSLQAVQRSAH</sequence>
<comment type="caution">
    <text evidence="2">The sequence shown here is derived from an EMBL/GenBank/DDBJ whole genome shotgun (WGS) entry which is preliminary data.</text>
</comment>
<protein>
    <submittedName>
        <fullName evidence="2">Uncharacterized protein</fullName>
    </submittedName>
</protein>
<dbReference type="EMBL" id="JACEFF010000468">
    <property type="protein sequence ID" value="KAH9636926.1"/>
    <property type="molecule type" value="Genomic_DNA"/>
</dbReference>
<organism evidence="2 3">
    <name type="scientific">Spodoptera exigua</name>
    <name type="common">Beet armyworm</name>
    <name type="synonym">Noctua fulgens</name>
    <dbReference type="NCBI Taxonomy" id="7107"/>
    <lineage>
        <taxon>Eukaryota</taxon>
        <taxon>Metazoa</taxon>
        <taxon>Ecdysozoa</taxon>
        <taxon>Arthropoda</taxon>
        <taxon>Hexapoda</taxon>
        <taxon>Insecta</taxon>
        <taxon>Pterygota</taxon>
        <taxon>Neoptera</taxon>
        <taxon>Endopterygota</taxon>
        <taxon>Lepidoptera</taxon>
        <taxon>Glossata</taxon>
        <taxon>Ditrysia</taxon>
        <taxon>Noctuoidea</taxon>
        <taxon>Noctuidae</taxon>
        <taxon>Amphipyrinae</taxon>
        <taxon>Spodoptera</taxon>
    </lineage>
</organism>
<feature type="compositionally biased region" description="Basic and acidic residues" evidence="1">
    <location>
        <begin position="97"/>
        <end position="110"/>
    </location>
</feature>
<gene>
    <name evidence="2" type="ORF">HF086_011762</name>
</gene>
<reference evidence="2" key="1">
    <citation type="journal article" date="2021" name="G3 (Bethesda)">
        <title>Genome and transcriptome analysis of the beet armyworm Spodoptera exigua reveals targets for pest control. .</title>
        <authorList>
            <person name="Simon S."/>
            <person name="Breeschoten T."/>
            <person name="Jansen H.J."/>
            <person name="Dirks R.P."/>
            <person name="Schranz M.E."/>
            <person name="Ros V.I.D."/>
        </authorList>
    </citation>
    <scope>NUCLEOTIDE SEQUENCE</scope>
    <source>
        <strain evidence="2">TB_SE_WUR_2020</strain>
    </source>
</reference>
<dbReference type="AlphaFoldDB" id="A0A922MHI4"/>
<feature type="compositionally biased region" description="Basic and acidic residues" evidence="1">
    <location>
        <begin position="27"/>
        <end position="40"/>
    </location>
</feature>